<sequence>MAASTKQKKVTLSVAQLSSNSPDEFLSASKILLKFATNILFHPDEVKFRSIRLGNPVIQNKLLTVDGAMEILFDMGFQEAGEFLKLPLVAPLDDLRKIQRELIQERLKVVDQYTTISTSNPASVAASTACASQQSTVPDVTSNDIAQREEDFLARLKSTVKHVQLYEDKALQEKARAVIPIERLTKQAEATVSAKLQKSTMDVRDFLLLELLEWFKEDFFSWMDSPDCSRCGSTTRSVGSGQPTLEDLLWGAQRVEAYQCTTCSQHERFPRYNHPGKLLETRTGRCGEWANCFTLCCRALDFDARYVVDATDHVWTEVYSDSQGRWLHCDPCENKLDTPLMYEVGWRKQLTYVIAYSKDEVQDVTWRYSADHAALLTRRRDVPEDRLLAAASALTRELQAGVSDDRRRHLERCKVSELVEFLSPRRAADDAELGGRLSGAAAWRAARGEAGRHSGGHVFTPERATELRVRYDVVADEYRRSGAAGEATTTTRGWEACVYEASGARRKTERDWKMAYLTRVEGADEATVSWKVDCAGTGLTIDYVSVKATSKTFETGRVTWQLCSADQCAMLQGGKPSSVPLG</sequence>
<evidence type="ECO:0000313" key="15">
    <source>
        <dbReference type="Proteomes" id="UP000695022"/>
    </source>
</evidence>
<evidence type="ECO:0000256" key="6">
    <source>
        <dbReference type="ARBA" id="ARBA00018546"/>
    </source>
</evidence>
<comment type="cofactor">
    <cofactor evidence="2">
        <name>Zn(2+)</name>
        <dbReference type="ChEBI" id="CHEBI:29105"/>
    </cofactor>
</comment>
<dbReference type="Pfam" id="PF01841">
    <property type="entry name" value="Transglut_core"/>
    <property type="match status" value="1"/>
</dbReference>
<evidence type="ECO:0000256" key="8">
    <source>
        <dbReference type="ARBA" id="ARBA00022723"/>
    </source>
</evidence>
<dbReference type="Proteomes" id="UP000695022">
    <property type="component" value="Unplaced"/>
</dbReference>
<dbReference type="Pfam" id="PF09409">
    <property type="entry name" value="PUB"/>
    <property type="match status" value="1"/>
</dbReference>
<evidence type="ECO:0000256" key="9">
    <source>
        <dbReference type="ARBA" id="ARBA00022801"/>
    </source>
</evidence>
<dbReference type="InterPro" id="IPR038680">
    <property type="entry name" value="PAW_sf"/>
</dbReference>
<keyword evidence="15" id="KW-1185">Reference proteome</keyword>
<dbReference type="InterPro" id="IPR038765">
    <property type="entry name" value="Papain-like_cys_pep_sf"/>
</dbReference>
<dbReference type="SMART" id="SM00460">
    <property type="entry name" value="TGc"/>
    <property type="match status" value="1"/>
</dbReference>
<dbReference type="PROSITE" id="PS51398">
    <property type="entry name" value="PAW"/>
    <property type="match status" value="1"/>
</dbReference>
<dbReference type="PANTHER" id="PTHR12143:SF19">
    <property type="entry name" value="PEPTIDE-N(4)-(N-ACETYL-BETA-GLUCOSAMINYL)ASPARAGINE AMIDASE"/>
    <property type="match status" value="1"/>
</dbReference>
<dbReference type="InterPro" id="IPR050883">
    <property type="entry name" value="PNGase"/>
</dbReference>
<organism evidence="15 16">
    <name type="scientific">Priapulus caudatus</name>
    <name type="common">Priapulid worm</name>
    <dbReference type="NCBI Taxonomy" id="37621"/>
    <lineage>
        <taxon>Eukaryota</taxon>
        <taxon>Metazoa</taxon>
        <taxon>Ecdysozoa</taxon>
        <taxon>Scalidophora</taxon>
        <taxon>Priapulida</taxon>
        <taxon>Priapulimorpha</taxon>
        <taxon>Priapulimorphida</taxon>
        <taxon>Priapulidae</taxon>
        <taxon>Priapulus</taxon>
    </lineage>
</organism>
<dbReference type="InterPro" id="IPR002931">
    <property type="entry name" value="Transglutaminase-like"/>
</dbReference>
<evidence type="ECO:0000259" key="14">
    <source>
        <dbReference type="PROSITE" id="PS51398"/>
    </source>
</evidence>
<evidence type="ECO:0000256" key="13">
    <source>
        <dbReference type="PROSITE-ProRule" id="PRU00731"/>
    </source>
</evidence>
<feature type="domain" description="PAW" evidence="14">
    <location>
        <begin position="432"/>
        <end position="582"/>
    </location>
</feature>
<evidence type="ECO:0000256" key="10">
    <source>
        <dbReference type="ARBA" id="ARBA00022833"/>
    </source>
</evidence>
<keyword evidence="7" id="KW-0963">Cytoplasm</keyword>
<evidence type="ECO:0000313" key="16">
    <source>
        <dbReference type="RefSeq" id="XP_014662845.1"/>
    </source>
</evidence>
<comment type="function">
    <text evidence="11">Specifically deglycosylates the denatured form of N-linked glycoproteins in the cytoplasm and assists their proteasome-mediated degradation. Cleaves the beta-aspartyl-glucosamine (GlcNAc) of the glycan and the amide side chain of Asn, converting Asn to Asp. Prefers proteins containing high-mannose over those bearing complex type oligosaccharides. Can recognize misfolded proteins in the endoplasmic reticulum that are exported to the cytosol to be destroyed and deglycosylate them, while it has no activity toward native proteins. Deglycosylation is a prerequisite for subsequent proteasome-mediated degradation of some, but not all, misfolded glycoproteins.</text>
</comment>
<dbReference type="Gene3D" id="1.20.58.2190">
    <property type="match status" value="1"/>
</dbReference>
<dbReference type="PANTHER" id="PTHR12143">
    <property type="entry name" value="PEPTIDE N-GLYCANASE PNGASE -RELATED"/>
    <property type="match status" value="1"/>
</dbReference>
<dbReference type="GeneID" id="106805671"/>
<protein>
    <recommendedName>
        <fullName evidence="6">Peptide-N(4)-(N-acetyl-beta-glucosaminyl)asparagine amidase</fullName>
        <ecNumber evidence="5">3.5.1.52</ecNumber>
    </recommendedName>
    <alternativeName>
        <fullName evidence="12">Peptide:N-glycanase</fullName>
    </alternativeName>
</protein>
<dbReference type="InterPro" id="IPR006588">
    <property type="entry name" value="Peptide_N_glycanase_PAW_dom"/>
</dbReference>
<comment type="subcellular location">
    <subcellularLocation>
        <location evidence="3">Cytoplasm</location>
    </subcellularLocation>
</comment>
<dbReference type="SUPFAM" id="SSF49785">
    <property type="entry name" value="Galactose-binding domain-like"/>
    <property type="match status" value="1"/>
</dbReference>
<keyword evidence="10" id="KW-0862">Zinc</keyword>
<evidence type="ECO:0000256" key="2">
    <source>
        <dbReference type="ARBA" id="ARBA00001947"/>
    </source>
</evidence>
<accession>A0ABM1DSC4</accession>
<dbReference type="Pfam" id="PF04721">
    <property type="entry name" value="PAW"/>
    <property type="match status" value="1"/>
</dbReference>
<evidence type="ECO:0000256" key="7">
    <source>
        <dbReference type="ARBA" id="ARBA00022490"/>
    </source>
</evidence>
<evidence type="ECO:0000256" key="1">
    <source>
        <dbReference type="ARBA" id="ARBA00001650"/>
    </source>
</evidence>
<dbReference type="SMART" id="SM00580">
    <property type="entry name" value="PUG"/>
    <property type="match status" value="1"/>
</dbReference>
<keyword evidence="8" id="KW-0479">Metal-binding</keyword>
<dbReference type="InterPro" id="IPR036339">
    <property type="entry name" value="PUB-like_dom_sf"/>
</dbReference>
<dbReference type="InterPro" id="IPR008979">
    <property type="entry name" value="Galactose-bd-like_sf"/>
</dbReference>
<evidence type="ECO:0000256" key="11">
    <source>
        <dbReference type="ARBA" id="ARBA00024870"/>
    </source>
</evidence>
<dbReference type="SUPFAM" id="SSF54001">
    <property type="entry name" value="Cysteine proteinases"/>
    <property type="match status" value="1"/>
</dbReference>
<dbReference type="Gene3D" id="3.10.620.30">
    <property type="match status" value="1"/>
</dbReference>
<dbReference type="SUPFAM" id="SSF143503">
    <property type="entry name" value="PUG domain-like"/>
    <property type="match status" value="1"/>
</dbReference>
<dbReference type="Gene3D" id="2.20.25.10">
    <property type="match status" value="1"/>
</dbReference>
<dbReference type="RefSeq" id="XP_014662845.1">
    <property type="nucleotide sequence ID" value="XM_014807359.1"/>
</dbReference>
<reference evidence="16" key="1">
    <citation type="submission" date="2025-08" db="UniProtKB">
        <authorList>
            <consortium name="RefSeq"/>
        </authorList>
    </citation>
    <scope>IDENTIFICATION</scope>
</reference>
<evidence type="ECO:0000256" key="3">
    <source>
        <dbReference type="ARBA" id="ARBA00004496"/>
    </source>
</evidence>
<keyword evidence="9" id="KW-0378">Hydrolase</keyword>
<gene>
    <name evidence="16" type="primary">LOC106805671</name>
</gene>
<comment type="catalytic activity">
    <reaction evidence="1">
        <text>Hydrolysis of an N(4)-(acetyl-beta-D-glucosaminyl)asparagine residue in which the glucosamine residue may be further glycosylated, to yield a (substituted) N-acetyl-beta-D-glucosaminylamine and a peptide containing an aspartate residue.</text>
        <dbReference type="EC" id="3.5.1.52"/>
    </reaction>
</comment>
<evidence type="ECO:0000256" key="12">
    <source>
        <dbReference type="ARBA" id="ARBA00032901"/>
    </source>
</evidence>
<dbReference type="SMART" id="SM00613">
    <property type="entry name" value="PAW"/>
    <property type="match status" value="1"/>
</dbReference>
<dbReference type="EC" id="3.5.1.52" evidence="5"/>
<evidence type="ECO:0000256" key="5">
    <source>
        <dbReference type="ARBA" id="ARBA00012158"/>
    </source>
</evidence>
<proteinExistence type="inferred from homology"/>
<evidence type="ECO:0000256" key="4">
    <source>
        <dbReference type="ARBA" id="ARBA00009390"/>
    </source>
</evidence>
<dbReference type="InterPro" id="IPR018997">
    <property type="entry name" value="PUB_domain"/>
</dbReference>
<comment type="similarity">
    <text evidence="4 13">Belongs to the transglutaminase-like superfamily. PNGase family.</text>
</comment>
<dbReference type="Gene3D" id="2.60.120.1020">
    <property type="entry name" value="Peptide N glycanase, PAW domain"/>
    <property type="match status" value="1"/>
</dbReference>
<name>A0ABM1DSC4_PRICU</name>